<protein>
    <submittedName>
        <fullName evidence="2">Uncharacterized protein</fullName>
    </submittedName>
</protein>
<keyword evidence="1" id="KW-0732">Signal</keyword>
<organism evidence="2">
    <name type="scientific">Thermus islandicus</name>
    <dbReference type="NCBI Taxonomy" id="540988"/>
    <lineage>
        <taxon>Bacteria</taxon>
        <taxon>Thermotogati</taxon>
        <taxon>Deinococcota</taxon>
        <taxon>Deinococci</taxon>
        <taxon>Thermales</taxon>
        <taxon>Thermaceae</taxon>
        <taxon>Thermus</taxon>
    </lineage>
</organism>
<accession>A0A7C2GGL0</accession>
<feature type="signal peptide" evidence="1">
    <location>
        <begin position="1"/>
        <end position="16"/>
    </location>
</feature>
<evidence type="ECO:0000313" key="2">
    <source>
        <dbReference type="EMBL" id="HEH83389.1"/>
    </source>
</evidence>
<feature type="chain" id="PRO_5028248989" evidence="1">
    <location>
        <begin position="17"/>
        <end position="77"/>
    </location>
</feature>
<gene>
    <name evidence="2" type="ORF">ENP73_10705</name>
</gene>
<reference evidence="2" key="1">
    <citation type="journal article" date="2020" name="mSystems">
        <title>Genome- and Community-Level Interaction Insights into Carbon Utilization and Element Cycling Functions of Hydrothermarchaeota in Hydrothermal Sediment.</title>
        <authorList>
            <person name="Zhou Z."/>
            <person name="Liu Y."/>
            <person name="Xu W."/>
            <person name="Pan J."/>
            <person name="Luo Z.H."/>
            <person name="Li M."/>
        </authorList>
    </citation>
    <scope>NUCLEOTIDE SEQUENCE [LARGE SCALE GENOMIC DNA]</scope>
    <source>
        <strain evidence="2">SpSt-246</strain>
    </source>
</reference>
<evidence type="ECO:0000256" key="1">
    <source>
        <dbReference type="SAM" id="SignalP"/>
    </source>
</evidence>
<dbReference type="AlphaFoldDB" id="A0A7C2GGL0"/>
<proteinExistence type="predicted"/>
<name>A0A7C2GGL0_9DEIN</name>
<comment type="caution">
    <text evidence="2">The sequence shown here is derived from an EMBL/GenBank/DDBJ whole genome shotgun (WGS) entry which is preliminary data.</text>
</comment>
<sequence length="77" mass="8438">MLVLVLALGFLAPALASGEKEASLDRYYAGGFFLYGVEGPEGVATASYYTGGFYLYRYTGGFYLYRSIPAVIGFFNY</sequence>
<dbReference type="EMBL" id="DSKL01000414">
    <property type="protein sequence ID" value="HEH83389.1"/>
    <property type="molecule type" value="Genomic_DNA"/>
</dbReference>